<dbReference type="EMBL" id="JAUHJS010000001">
    <property type="protein sequence ID" value="MDN4164393.1"/>
    <property type="molecule type" value="Genomic_DNA"/>
</dbReference>
<protein>
    <submittedName>
        <fullName evidence="7">Lysylphosphatidylglycerol synthase transmembrane domain-containing protein</fullName>
    </submittedName>
</protein>
<feature type="transmembrane region" description="Helical" evidence="6">
    <location>
        <begin position="282"/>
        <end position="305"/>
    </location>
</feature>
<comment type="subcellular location">
    <subcellularLocation>
        <location evidence="1">Cell membrane</location>
        <topology evidence="1">Multi-pass membrane protein</topology>
    </subcellularLocation>
</comment>
<keyword evidence="4 6" id="KW-1133">Transmembrane helix</keyword>
<dbReference type="PANTHER" id="PTHR39087:SF2">
    <property type="entry name" value="UPF0104 MEMBRANE PROTEIN MJ1595"/>
    <property type="match status" value="1"/>
</dbReference>
<keyword evidence="8" id="KW-1185">Reference proteome</keyword>
<comment type="caution">
    <text evidence="7">The sequence shown here is derived from an EMBL/GenBank/DDBJ whole genome shotgun (WGS) entry which is preliminary data.</text>
</comment>
<reference evidence="7" key="1">
    <citation type="submission" date="2023-06" db="EMBL/GenBank/DDBJ databases">
        <title>Cytophagales bacterium Strain LB-30, isolated from soil.</title>
        <authorList>
            <person name="Liu B."/>
        </authorList>
    </citation>
    <scope>NUCLEOTIDE SEQUENCE</scope>
    <source>
        <strain evidence="7">LB-30</strain>
    </source>
</reference>
<dbReference type="Proteomes" id="UP001168552">
    <property type="component" value="Unassembled WGS sequence"/>
</dbReference>
<dbReference type="InterPro" id="IPR022791">
    <property type="entry name" value="L-PG_synthase/AglD"/>
</dbReference>
<keyword evidence="3 6" id="KW-0812">Transmembrane</keyword>
<dbReference type="Pfam" id="PF03706">
    <property type="entry name" value="LPG_synthase_TM"/>
    <property type="match status" value="1"/>
</dbReference>
<organism evidence="7 8">
    <name type="scientific">Shiella aurantiaca</name>
    <dbReference type="NCBI Taxonomy" id="3058365"/>
    <lineage>
        <taxon>Bacteria</taxon>
        <taxon>Pseudomonadati</taxon>
        <taxon>Bacteroidota</taxon>
        <taxon>Cytophagia</taxon>
        <taxon>Cytophagales</taxon>
        <taxon>Shiellaceae</taxon>
        <taxon>Shiella</taxon>
    </lineage>
</organism>
<evidence type="ECO:0000313" key="7">
    <source>
        <dbReference type="EMBL" id="MDN4164393.1"/>
    </source>
</evidence>
<evidence type="ECO:0000256" key="2">
    <source>
        <dbReference type="ARBA" id="ARBA00022475"/>
    </source>
</evidence>
<evidence type="ECO:0000256" key="6">
    <source>
        <dbReference type="SAM" id="Phobius"/>
    </source>
</evidence>
<feature type="transmembrane region" description="Helical" evidence="6">
    <location>
        <begin position="236"/>
        <end position="255"/>
    </location>
</feature>
<keyword evidence="2" id="KW-1003">Cell membrane</keyword>
<feature type="transmembrane region" description="Helical" evidence="6">
    <location>
        <begin position="88"/>
        <end position="111"/>
    </location>
</feature>
<evidence type="ECO:0000256" key="4">
    <source>
        <dbReference type="ARBA" id="ARBA00022989"/>
    </source>
</evidence>
<feature type="transmembrane region" description="Helical" evidence="6">
    <location>
        <begin position="57"/>
        <end position="76"/>
    </location>
</feature>
<evidence type="ECO:0000313" key="8">
    <source>
        <dbReference type="Proteomes" id="UP001168552"/>
    </source>
</evidence>
<keyword evidence="5 6" id="KW-0472">Membrane</keyword>
<proteinExistence type="predicted"/>
<gene>
    <name evidence="7" type="ORF">QWY31_02715</name>
</gene>
<sequence>MQYKASVEIIRAHRRTISRAIKTVLFIAIAFFFYVKWQQQAIDFPRLLSSFNFEDKLWLLIAVLVLMPLNWAMEALKWQHACTLVEKITFWEAFAGVLHGLSFGLVTPHALGDYLGRVWSLKSKDRSHAVGMVLFTRSAQMVPTLVLGLFSILYLPQVPVQVSVLLASIAVIVMLLARWRKPISALLKRTSWFDSLTMLSFRNVGDILMLSFIRYGIFLLQFYLIMKAAKVEASDVVILMGIAWIFLAKSLLPSFNFLSDLGIREFSAVIYFDALGVPLEPVLAASLLLWCVNIMLPGLIGLWFIGRLKPFSPSDE</sequence>
<dbReference type="RefSeq" id="WP_320002919.1">
    <property type="nucleotide sequence ID" value="NZ_JAUHJS010000001.1"/>
</dbReference>
<feature type="transmembrane region" description="Helical" evidence="6">
    <location>
        <begin position="20"/>
        <end position="37"/>
    </location>
</feature>
<feature type="transmembrane region" description="Helical" evidence="6">
    <location>
        <begin position="162"/>
        <end position="179"/>
    </location>
</feature>
<feature type="transmembrane region" description="Helical" evidence="6">
    <location>
        <begin position="199"/>
        <end position="224"/>
    </location>
</feature>
<evidence type="ECO:0000256" key="1">
    <source>
        <dbReference type="ARBA" id="ARBA00004651"/>
    </source>
</evidence>
<accession>A0ABT8F1X7</accession>
<feature type="transmembrane region" description="Helical" evidence="6">
    <location>
        <begin position="131"/>
        <end position="155"/>
    </location>
</feature>
<evidence type="ECO:0000256" key="3">
    <source>
        <dbReference type="ARBA" id="ARBA00022692"/>
    </source>
</evidence>
<evidence type="ECO:0000256" key="5">
    <source>
        <dbReference type="ARBA" id="ARBA00023136"/>
    </source>
</evidence>
<name>A0ABT8F1X7_9BACT</name>
<dbReference type="PANTHER" id="PTHR39087">
    <property type="entry name" value="UPF0104 MEMBRANE PROTEIN MJ1595"/>
    <property type="match status" value="1"/>
</dbReference>